<protein>
    <submittedName>
        <fullName evidence="3">Energy transducer TonB</fullName>
    </submittedName>
</protein>
<gene>
    <name evidence="3" type="ORF">LBV24_12055</name>
</gene>
<feature type="region of interest" description="Disordered" evidence="1">
    <location>
        <begin position="53"/>
        <end position="93"/>
    </location>
</feature>
<feature type="region of interest" description="Disordered" evidence="1">
    <location>
        <begin position="116"/>
        <end position="184"/>
    </location>
</feature>
<feature type="compositionally biased region" description="Basic and acidic residues" evidence="1">
    <location>
        <begin position="116"/>
        <end position="143"/>
    </location>
</feature>
<feature type="transmembrane region" description="Helical" evidence="2">
    <location>
        <begin position="12"/>
        <end position="31"/>
    </location>
</feature>
<reference evidence="4" key="1">
    <citation type="submission" date="2023-07" db="EMBL/GenBank/DDBJ databases">
        <authorList>
            <person name="Yue Y."/>
        </authorList>
    </citation>
    <scope>NUCLEOTIDE SEQUENCE [LARGE SCALE GENOMIC DNA]</scope>
    <source>
        <strain evidence="4">2Y89</strain>
    </source>
</reference>
<accession>A0ABS7Y202</accession>
<name>A0ABS7Y202_9FLAO</name>
<organism evidence="3 4">
    <name type="scientific">Winogradskyella vincentii</name>
    <dbReference type="NCBI Taxonomy" id="2877122"/>
    <lineage>
        <taxon>Bacteria</taxon>
        <taxon>Pseudomonadati</taxon>
        <taxon>Bacteroidota</taxon>
        <taxon>Flavobacteriia</taxon>
        <taxon>Flavobacteriales</taxon>
        <taxon>Flavobacteriaceae</taxon>
        <taxon>Winogradskyella</taxon>
    </lineage>
</organism>
<evidence type="ECO:0000256" key="1">
    <source>
        <dbReference type="SAM" id="MobiDB-lite"/>
    </source>
</evidence>
<keyword evidence="4" id="KW-1185">Reference proteome</keyword>
<sequence length="283" mass="31466">MKYLETKHERNAARITTLISIILLLLLFVVGPQYLDPPEEYGVAVNFGTTDFGSGNRPLSQPKKAVKEQIEESQPETSKVAPTKAESKTEEVITEDNAEEIAIKKQKEAEAKAKAEAERIERQKREAEERKRREEEEKRKKLDNLIGGVKNSDGKTDGGEGRDNQNGNIGKVNGDPYAPSIFGGSGPGKHGIGFGLNGRKRLKFTRYQHECNETGLVVMRIFVNKQGKVTKAETYKGTDNTDPCLVEPARKIALSYRFNDVSNDPQAKELQVGFVSINFDLGQ</sequence>
<dbReference type="RefSeq" id="WP_224478927.1">
    <property type="nucleotide sequence ID" value="NZ_JAIUJS010000007.1"/>
</dbReference>
<feature type="compositionally biased region" description="Basic and acidic residues" evidence="1">
    <location>
        <begin position="152"/>
        <end position="163"/>
    </location>
</feature>
<proteinExistence type="predicted"/>
<keyword evidence="2" id="KW-0812">Transmembrane</keyword>
<evidence type="ECO:0000256" key="2">
    <source>
        <dbReference type="SAM" id="Phobius"/>
    </source>
</evidence>
<dbReference type="EMBL" id="JAIUJS010000007">
    <property type="protein sequence ID" value="MCA0153956.1"/>
    <property type="molecule type" value="Genomic_DNA"/>
</dbReference>
<comment type="caution">
    <text evidence="3">The sequence shown here is derived from an EMBL/GenBank/DDBJ whole genome shotgun (WGS) entry which is preliminary data.</text>
</comment>
<evidence type="ECO:0000313" key="4">
    <source>
        <dbReference type="Proteomes" id="UP001198402"/>
    </source>
</evidence>
<evidence type="ECO:0000313" key="3">
    <source>
        <dbReference type="EMBL" id="MCA0153956.1"/>
    </source>
</evidence>
<keyword evidence="2" id="KW-0472">Membrane</keyword>
<dbReference type="Proteomes" id="UP001198402">
    <property type="component" value="Unassembled WGS sequence"/>
</dbReference>
<keyword evidence="2" id="KW-1133">Transmembrane helix</keyword>